<evidence type="ECO:0000256" key="6">
    <source>
        <dbReference type="RuleBase" id="RU363108"/>
    </source>
</evidence>
<evidence type="ECO:0000256" key="5">
    <source>
        <dbReference type="ARBA" id="ARBA00023136"/>
    </source>
</evidence>
<dbReference type="Proteomes" id="UP000095300">
    <property type="component" value="Unassembled WGS sequence"/>
</dbReference>
<dbReference type="GO" id="GO:0005886">
    <property type="term" value="C:plasma membrane"/>
    <property type="evidence" value="ECO:0007669"/>
    <property type="project" value="UniProtKB-SubCell"/>
</dbReference>
<comment type="similarity">
    <text evidence="6">Belongs to the insect chemoreceptor superfamily. Gustatory receptor (GR) family.</text>
</comment>
<dbReference type="GO" id="GO:0007165">
    <property type="term" value="P:signal transduction"/>
    <property type="evidence" value="ECO:0007669"/>
    <property type="project" value="UniProtKB-KW"/>
</dbReference>
<dbReference type="EnsemblMetazoa" id="SCAU016891-RA">
    <property type="protein sequence ID" value="SCAU016891-PA"/>
    <property type="gene ID" value="SCAU016891"/>
</dbReference>
<dbReference type="GO" id="GO:0050909">
    <property type="term" value="P:sensory perception of taste"/>
    <property type="evidence" value="ECO:0007669"/>
    <property type="project" value="InterPro"/>
</dbReference>
<proteinExistence type="inferred from homology"/>
<feature type="transmembrane region" description="Helical" evidence="6">
    <location>
        <begin position="80"/>
        <end position="103"/>
    </location>
</feature>
<keyword evidence="6" id="KW-0807">Transducer</keyword>
<evidence type="ECO:0000313" key="8">
    <source>
        <dbReference type="Proteomes" id="UP000095300"/>
    </source>
</evidence>
<evidence type="ECO:0000256" key="2">
    <source>
        <dbReference type="ARBA" id="ARBA00022475"/>
    </source>
</evidence>
<keyword evidence="6" id="KW-0675">Receptor</keyword>
<feature type="transmembrane region" description="Helical" evidence="6">
    <location>
        <begin position="169"/>
        <end position="186"/>
    </location>
</feature>
<dbReference type="Pfam" id="PF08395">
    <property type="entry name" value="7tm_7"/>
    <property type="match status" value="1"/>
</dbReference>
<evidence type="ECO:0000313" key="7">
    <source>
        <dbReference type="EnsemblMetazoa" id="SCAU016891-PA"/>
    </source>
</evidence>
<keyword evidence="4 6" id="KW-1133">Transmembrane helix</keyword>
<comment type="subcellular location">
    <subcellularLocation>
        <location evidence="1 6">Cell membrane</location>
        <topology evidence="1 6">Multi-pass membrane protein</topology>
    </subcellularLocation>
</comment>
<keyword evidence="3 6" id="KW-0812">Transmembrane</keyword>
<sequence length="386" mass="46429">MRQRLEVIKRNCKQIGQYFLILMGLTSYWYDHKSAHFKRNLLTRLVFVAVNVAGIVFLIYENKHALRVFTLKDINPIMRYMGTSRFFFVILPPMYTFGQICLFDGKFMEIKRKLQSFELKCLGKFLRCKQIERNVAYIYLFKCVTIAFMFFITVFLYTNFFATWLPSTILYLNIIYLSKFWTFYYFHVMAKLYRLFYYIDNQIQEMAQNVQSPQGLNRKIEHHAYMEIFWIRQQHFGLCRILDELQTMFKWQIFLNRLVSFNTIGMHVYYTIFNTSKFDIGTIIIYDVADYVPSILDFYLTDNLCHLTKNCFRDLQESLSEFNGMDQQQHSRLNRECDVFSLYLHCRKLNFELSGPLSMNRRTWFVMMTAMVSCIIIFSQAHISAE</sequence>
<organism evidence="7 8">
    <name type="scientific">Stomoxys calcitrans</name>
    <name type="common">Stable fly</name>
    <name type="synonym">Conops calcitrans</name>
    <dbReference type="NCBI Taxonomy" id="35570"/>
    <lineage>
        <taxon>Eukaryota</taxon>
        <taxon>Metazoa</taxon>
        <taxon>Ecdysozoa</taxon>
        <taxon>Arthropoda</taxon>
        <taxon>Hexapoda</taxon>
        <taxon>Insecta</taxon>
        <taxon>Pterygota</taxon>
        <taxon>Neoptera</taxon>
        <taxon>Endopterygota</taxon>
        <taxon>Diptera</taxon>
        <taxon>Brachycera</taxon>
        <taxon>Muscomorpha</taxon>
        <taxon>Muscoidea</taxon>
        <taxon>Muscidae</taxon>
        <taxon>Stomoxys</taxon>
    </lineage>
</organism>
<keyword evidence="2 6" id="KW-1003">Cell membrane</keyword>
<evidence type="ECO:0000256" key="4">
    <source>
        <dbReference type="ARBA" id="ARBA00022989"/>
    </source>
</evidence>
<evidence type="ECO:0000256" key="1">
    <source>
        <dbReference type="ARBA" id="ARBA00004651"/>
    </source>
</evidence>
<dbReference type="AlphaFoldDB" id="A0A2Y9D4K2"/>
<feature type="transmembrane region" description="Helical" evidence="6">
    <location>
        <begin position="364"/>
        <end position="383"/>
    </location>
</feature>
<reference evidence="7" key="1">
    <citation type="submission" date="2020-05" db="UniProtKB">
        <authorList>
            <consortium name="EnsemblMetazoa"/>
        </authorList>
    </citation>
    <scope>IDENTIFICATION</scope>
    <source>
        <strain evidence="7">USDA</strain>
    </source>
</reference>
<comment type="caution">
    <text evidence="6">Lacks conserved residue(s) required for the propagation of feature annotation.</text>
</comment>
<feature type="transmembrane region" description="Helical" evidence="6">
    <location>
        <begin position="136"/>
        <end position="157"/>
    </location>
</feature>
<evidence type="ECO:0000256" key="3">
    <source>
        <dbReference type="ARBA" id="ARBA00022692"/>
    </source>
</evidence>
<accession>A0A2Y9D4K2</accession>
<dbReference type="InterPro" id="IPR013604">
    <property type="entry name" value="7TM_chemorcpt"/>
</dbReference>
<name>A0A2Y9D4K2_STOCA</name>
<comment type="function">
    <text evidence="6">Gustatory receptor which mediates acceptance or avoidance behavior, depending on its substrates.</text>
</comment>
<protein>
    <recommendedName>
        <fullName evidence="6">Gustatory receptor</fullName>
    </recommendedName>
</protein>
<feature type="transmembrane region" description="Helical" evidence="6">
    <location>
        <begin position="41"/>
        <end position="60"/>
    </location>
</feature>
<keyword evidence="5 6" id="KW-0472">Membrane</keyword>
<keyword evidence="8" id="KW-1185">Reference proteome</keyword>
<dbReference type="VEuPathDB" id="VectorBase:SCAU016891"/>